<evidence type="ECO:0000313" key="1">
    <source>
        <dbReference type="EMBL" id="MDQ0118379.1"/>
    </source>
</evidence>
<gene>
    <name evidence="1" type="ORF">J2T22_001557</name>
</gene>
<evidence type="ECO:0000313" key="2">
    <source>
        <dbReference type="Proteomes" id="UP001226389"/>
    </source>
</evidence>
<keyword evidence="2" id="KW-1185">Reference proteome</keyword>
<accession>A0ABT9UIY5</accession>
<dbReference type="Proteomes" id="UP001226389">
    <property type="component" value="Unassembled WGS sequence"/>
</dbReference>
<reference evidence="1 2" key="1">
    <citation type="submission" date="2023-07" db="EMBL/GenBank/DDBJ databases">
        <title>Sorghum-associated microbial communities from plants grown in Nebraska, USA.</title>
        <authorList>
            <person name="Schachtman D."/>
        </authorList>
    </citation>
    <scope>NUCLEOTIDE SEQUENCE [LARGE SCALE GENOMIC DNA]</scope>
    <source>
        <strain evidence="1 2">DS994</strain>
    </source>
</reference>
<organism evidence="1 2">
    <name type="scientific">Pseudarthrobacter defluvii</name>
    <dbReference type="NCBI Taxonomy" id="410837"/>
    <lineage>
        <taxon>Bacteria</taxon>
        <taxon>Bacillati</taxon>
        <taxon>Actinomycetota</taxon>
        <taxon>Actinomycetes</taxon>
        <taxon>Micrococcales</taxon>
        <taxon>Micrococcaceae</taxon>
        <taxon>Pseudarthrobacter</taxon>
    </lineage>
</organism>
<sequence length="85" mass="9210">MSIHAAGFSDRKVPSAVDDWTAAAGRHVAIYRNGVQVDRGQVEAITADGKILWLMQDGAQYRRIIEKVPGIELCFLEEAGACPAP</sequence>
<protein>
    <submittedName>
        <fullName evidence="1">Uncharacterized protein</fullName>
    </submittedName>
</protein>
<proteinExistence type="predicted"/>
<name>A0ABT9UIY5_9MICC</name>
<comment type="caution">
    <text evidence="1">The sequence shown here is derived from an EMBL/GenBank/DDBJ whole genome shotgun (WGS) entry which is preliminary data.</text>
</comment>
<dbReference type="EMBL" id="JAUSSY010000005">
    <property type="protein sequence ID" value="MDQ0118379.1"/>
    <property type="molecule type" value="Genomic_DNA"/>
</dbReference>